<proteinExistence type="predicted"/>
<feature type="region of interest" description="Disordered" evidence="1">
    <location>
        <begin position="1"/>
        <end position="79"/>
    </location>
</feature>
<protein>
    <submittedName>
        <fullName evidence="2">Uncharacterized protein</fullName>
    </submittedName>
</protein>
<evidence type="ECO:0000313" key="2">
    <source>
        <dbReference type="EMBL" id="KAF3832693.1"/>
    </source>
</evidence>
<feature type="compositionally biased region" description="Polar residues" evidence="1">
    <location>
        <begin position="1"/>
        <end position="10"/>
    </location>
</feature>
<evidence type="ECO:0000256" key="1">
    <source>
        <dbReference type="SAM" id="MobiDB-lite"/>
    </source>
</evidence>
<evidence type="ECO:0000313" key="3">
    <source>
        <dbReference type="Proteomes" id="UP000518266"/>
    </source>
</evidence>
<sequence length="79" mass="8684">MSSKQATSPFASVVDGDDAMSQEHLSWEKEESAEAHGTPQLPLHSLLHGKAHPDEMQPLSSMPPESDWDSLVSAQQRMQ</sequence>
<dbReference type="OrthoDB" id="6247875at2759"/>
<feature type="compositionally biased region" description="Basic and acidic residues" evidence="1">
    <location>
        <begin position="25"/>
        <end position="34"/>
    </location>
</feature>
<dbReference type="EMBL" id="JAAKFY010000027">
    <property type="protein sequence ID" value="KAF3832693.1"/>
    <property type="molecule type" value="Genomic_DNA"/>
</dbReference>
<keyword evidence="3" id="KW-1185">Reference proteome</keyword>
<gene>
    <name evidence="2" type="ORF">F7725_026358</name>
</gene>
<organism evidence="2 3">
    <name type="scientific">Dissostichus mawsoni</name>
    <name type="common">Antarctic cod</name>
    <dbReference type="NCBI Taxonomy" id="36200"/>
    <lineage>
        <taxon>Eukaryota</taxon>
        <taxon>Metazoa</taxon>
        <taxon>Chordata</taxon>
        <taxon>Craniata</taxon>
        <taxon>Vertebrata</taxon>
        <taxon>Euteleostomi</taxon>
        <taxon>Actinopterygii</taxon>
        <taxon>Neopterygii</taxon>
        <taxon>Teleostei</taxon>
        <taxon>Neoteleostei</taxon>
        <taxon>Acanthomorphata</taxon>
        <taxon>Eupercaria</taxon>
        <taxon>Perciformes</taxon>
        <taxon>Notothenioidei</taxon>
        <taxon>Nototheniidae</taxon>
        <taxon>Dissostichus</taxon>
    </lineage>
</organism>
<accession>A0A7J5X773</accession>
<dbReference type="AlphaFoldDB" id="A0A7J5X773"/>
<dbReference type="Proteomes" id="UP000518266">
    <property type="component" value="Unassembled WGS sequence"/>
</dbReference>
<reference evidence="2 3" key="1">
    <citation type="submission" date="2020-03" db="EMBL/GenBank/DDBJ databases">
        <title>Dissostichus mawsoni Genome sequencing and assembly.</title>
        <authorList>
            <person name="Park H."/>
        </authorList>
    </citation>
    <scope>NUCLEOTIDE SEQUENCE [LARGE SCALE GENOMIC DNA]</scope>
    <source>
        <strain evidence="2">DM0001</strain>
        <tissue evidence="2">Muscle</tissue>
    </source>
</reference>
<comment type="caution">
    <text evidence="2">The sequence shown here is derived from an EMBL/GenBank/DDBJ whole genome shotgun (WGS) entry which is preliminary data.</text>
</comment>
<name>A0A7J5X773_DISMA</name>